<dbReference type="GO" id="GO:0005829">
    <property type="term" value="C:cytosol"/>
    <property type="evidence" value="ECO:0007669"/>
    <property type="project" value="TreeGrafter"/>
</dbReference>
<dbReference type="FunFam" id="3.30.70.3490:FF:000015">
    <property type="entry name" value="Oxysterol-binding protein"/>
    <property type="match status" value="1"/>
</dbReference>
<dbReference type="Pfam" id="PF00169">
    <property type="entry name" value="PH"/>
    <property type="match status" value="1"/>
</dbReference>
<gene>
    <name evidence="11" type="ORF">CHS0354_023164</name>
</gene>
<dbReference type="Pfam" id="PF00023">
    <property type="entry name" value="Ank"/>
    <property type="match status" value="1"/>
</dbReference>
<dbReference type="EMBL" id="JAEAOA010001402">
    <property type="protein sequence ID" value="KAK3576646.1"/>
    <property type="molecule type" value="Genomic_DNA"/>
</dbReference>
<dbReference type="GO" id="GO:0005886">
    <property type="term" value="C:plasma membrane"/>
    <property type="evidence" value="ECO:0007669"/>
    <property type="project" value="TreeGrafter"/>
</dbReference>
<dbReference type="GO" id="GO:0032934">
    <property type="term" value="F:sterol binding"/>
    <property type="evidence" value="ECO:0007669"/>
    <property type="project" value="TreeGrafter"/>
</dbReference>
<feature type="transmembrane region" description="Helical" evidence="9">
    <location>
        <begin position="1077"/>
        <end position="1095"/>
    </location>
</feature>
<dbReference type="PROSITE" id="PS01013">
    <property type="entry name" value="OSBP"/>
    <property type="match status" value="1"/>
</dbReference>
<dbReference type="SUPFAM" id="SSF144000">
    <property type="entry name" value="Oxysterol-binding protein-like"/>
    <property type="match status" value="1"/>
</dbReference>
<keyword evidence="7" id="KW-0175">Coiled coil</keyword>
<dbReference type="Pfam" id="PF01237">
    <property type="entry name" value="Oxysterol_BP"/>
    <property type="match status" value="1"/>
</dbReference>
<dbReference type="InterPro" id="IPR011993">
    <property type="entry name" value="PH-like_dom_sf"/>
</dbReference>
<dbReference type="Gene3D" id="1.25.40.20">
    <property type="entry name" value="Ankyrin repeat-containing domain"/>
    <property type="match status" value="2"/>
</dbReference>
<evidence type="ECO:0000256" key="3">
    <source>
        <dbReference type="ARBA" id="ARBA00023121"/>
    </source>
</evidence>
<dbReference type="InterPro" id="IPR036770">
    <property type="entry name" value="Ankyrin_rpt-contain_sf"/>
</dbReference>
<keyword evidence="9" id="KW-1133">Transmembrane helix</keyword>
<dbReference type="PANTHER" id="PTHR10972">
    <property type="entry name" value="OXYSTEROL-BINDING PROTEIN-RELATED"/>
    <property type="match status" value="1"/>
</dbReference>
<dbReference type="SMART" id="SM00233">
    <property type="entry name" value="PH"/>
    <property type="match status" value="1"/>
</dbReference>
<dbReference type="PROSITE" id="PS50297">
    <property type="entry name" value="ANK_REP_REGION"/>
    <property type="match status" value="3"/>
</dbReference>
<dbReference type="SMART" id="SM00248">
    <property type="entry name" value="ANK"/>
    <property type="match status" value="3"/>
</dbReference>
<keyword evidence="4" id="KW-0040">ANK repeat</keyword>
<evidence type="ECO:0000256" key="6">
    <source>
        <dbReference type="RuleBase" id="RU003845"/>
    </source>
</evidence>
<dbReference type="PANTHER" id="PTHR10972:SF209">
    <property type="entry name" value="OXYSTEROL-BINDING PROTEIN"/>
    <property type="match status" value="1"/>
</dbReference>
<feature type="transmembrane region" description="Helical" evidence="9">
    <location>
        <begin position="1021"/>
        <end position="1041"/>
    </location>
</feature>
<feature type="repeat" description="ANK" evidence="4">
    <location>
        <begin position="239"/>
        <end position="271"/>
    </location>
</feature>
<feature type="repeat" description="ANK" evidence="4">
    <location>
        <begin position="111"/>
        <end position="143"/>
    </location>
</feature>
<keyword evidence="3" id="KW-0446">Lipid-binding</keyword>
<dbReference type="Proteomes" id="UP001195483">
    <property type="component" value="Unassembled WGS sequence"/>
</dbReference>
<evidence type="ECO:0000256" key="4">
    <source>
        <dbReference type="PROSITE-ProRule" id="PRU00023"/>
    </source>
</evidence>
<proteinExistence type="inferred from homology"/>
<feature type="transmembrane region" description="Helical" evidence="9">
    <location>
        <begin position="1048"/>
        <end position="1071"/>
    </location>
</feature>
<dbReference type="AlphaFoldDB" id="A0AAE0VGE3"/>
<dbReference type="Gene3D" id="3.30.70.3490">
    <property type="match status" value="1"/>
</dbReference>
<keyword evidence="9" id="KW-0472">Membrane</keyword>
<dbReference type="InterPro" id="IPR018494">
    <property type="entry name" value="Oxysterol-bd_CS"/>
</dbReference>
<reference evidence="11" key="2">
    <citation type="journal article" date="2021" name="Genome Biol. Evol.">
        <title>Developing a high-quality reference genome for a parasitic bivalve with doubly uniparental inheritance (Bivalvia: Unionida).</title>
        <authorList>
            <person name="Smith C.H."/>
        </authorList>
    </citation>
    <scope>NUCLEOTIDE SEQUENCE</scope>
    <source>
        <strain evidence="11">CHS0354</strain>
        <tissue evidence="11">Mantle</tissue>
    </source>
</reference>
<reference evidence="11" key="1">
    <citation type="journal article" date="2021" name="Genome Biol. Evol.">
        <title>A High-Quality Reference Genome for a Parasitic Bivalve with Doubly Uniparental Inheritance (Bivalvia: Unionida).</title>
        <authorList>
            <person name="Smith C.H."/>
        </authorList>
    </citation>
    <scope>NUCLEOTIDE SEQUENCE</scope>
    <source>
        <strain evidence="11">CHS0354</strain>
    </source>
</reference>
<keyword evidence="12" id="KW-1185">Reference proteome</keyword>
<dbReference type="PROSITE" id="PS50003">
    <property type="entry name" value="PH_DOMAIN"/>
    <property type="match status" value="1"/>
</dbReference>
<feature type="repeat" description="ANK" evidence="4">
    <location>
        <begin position="144"/>
        <end position="176"/>
    </location>
</feature>
<dbReference type="FunFam" id="2.40.160.120:FF:000005">
    <property type="entry name" value="Oxysterol-binding protein"/>
    <property type="match status" value="1"/>
</dbReference>
<evidence type="ECO:0000256" key="2">
    <source>
        <dbReference type="ARBA" id="ARBA00023055"/>
    </source>
</evidence>
<evidence type="ECO:0000256" key="1">
    <source>
        <dbReference type="ARBA" id="ARBA00022448"/>
    </source>
</evidence>
<sequence>MMTAVPDLEERIVQQDILDENFVQKDGIDNSLVQQERMDENLVQPAREDEREQGNNVEEVTFPEEVISPDETLLRCARLGQKSMVQDLLKAANEGKIRIDINWKGKDKGKRGYSALHLAAYFGHKDVVQLLLENGADVNILNNDGDTPLHKAAYTGRESTVMLLLEHDANVSIRNAEDQTPKDVSQNKQIRKLLEAAEAHELNKIKEEFFNSARLGDVTKVQEWLNDSRLSVINCQDEFGNTALHLAAQSGQKEVAICLLKSGIDSNIRNKNGLRAEELVQSAQMKQLLAVKPVKAFFTIPHRCEGMLLKKSSFLGWKSHWVLLERGVLSYFKNRGDATSGTKRRGMKYLDEARLFITQDNPFEFLVDFSDGAEHRLSTDLDIYSSKQMERQKWINAFREHIEYSTHYIHKGDVIDDEEEDIVPLVTLQESLKVAEAHQTTLANQIKLFSDMIDSQIEKDDLKPDMLAKIQLELHHISASSKDTSTSLSQCLTLFVQQEEIRQKELKETSEKCRVLEEALHALALEHHELEKTYSEHTPARYYSTDDDEFYDCDEGSVRSRTFSHSYNSEDFDDTMSYKSTRFDDYMKENQSKDNTNKFHVDLQGRTKLPVPMFDRNNFSFWSILKQCIGKELSKITMPVVFNEPLSFLQRITEYMEYATLLNMASSMDNPVDRMMYVAAFAVSSVSSNWERIGKPFNPLLGETYELDRPDLGFHLISEQVSHHPPISAFYVESQTFTFHGSVHPKLKFWGKSVDICPKGIVTLELKKHGESYTWQNVNCCVHNVIVGKLWVEHYGVMEIVNHKTKHKAVLNFKQGGWFGKDLHKIEGFIYDPSKRKVKALYGSWILDLFGVDSGTYEEHLQHIPVETSSKHSAENGETKSKSDDIEDNIPTHHLSLSDLNIPGQILLWKATPRPENSHLYFSFTSFALCLNELKEDISTILPPTDARLRPDIRKLEEGNIDAAAEEKNRLEEKQRTTRKERKKQKDEWTPVWFRFGVNPVTQKEDWMFTGDYWRRNCARFGYIMASAIFGYIMASARIGSIMTSARFGYIMTSARFGYIMASVRFGYIMASVKFDYIMASARFGYILASARFGYIMASARFGYINCQCRI</sequence>
<evidence type="ECO:0000313" key="12">
    <source>
        <dbReference type="Proteomes" id="UP001195483"/>
    </source>
</evidence>
<evidence type="ECO:0000313" key="11">
    <source>
        <dbReference type="EMBL" id="KAK3576646.1"/>
    </source>
</evidence>
<dbReference type="InterPro" id="IPR001849">
    <property type="entry name" value="PH_domain"/>
</dbReference>
<dbReference type="InterPro" id="IPR037239">
    <property type="entry name" value="OSBP_sf"/>
</dbReference>
<evidence type="ECO:0000256" key="5">
    <source>
        <dbReference type="RuleBase" id="RU003844"/>
    </source>
</evidence>
<feature type="coiled-coil region" evidence="7">
    <location>
        <begin position="506"/>
        <end position="533"/>
    </location>
</feature>
<dbReference type="SUPFAM" id="SSF50729">
    <property type="entry name" value="PH domain-like"/>
    <property type="match status" value="1"/>
</dbReference>
<reference evidence="11" key="3">
    <citation type="submission" date="2023-05" db="EMBL/GenBank/DDBJ databases">
        <authorList>
            <person name="Smith C.H."/>
        </authorList>
    </citation>
    <scope>NUCLEOTIDE SEQUENCE</scope>
    <source>
        <strain evidence="11">CHS0354</strain>
        <tissue evidence="11">Mantle</tissue>
    </source>
</reference>
<accession>A0AAE0VGE3</accession>
<dbReference type="InterPro" id="IPR000648">
    <property type="entry name" value="Oxysterol-bd"/>
</dbReference>
<evidence type="ECO:0000256" key="8">
    <source>
        <dbReference type="SAM" id="MobiDB-lite"/>
    </source>
</evidence>
<dbReference type="Gene3D" id="2.30.29.30">
    <property type="entry name" value="Pleckstrin-homology domain (PH domain)/Phosphotyrosine-binding domain (PTB)"/>
    <property type="match status" value="1"/>
</dbReference>
<keyword evidence="2 6" id="KW-0445">Lipid transport</keyword>
<feature type="coiled-coil region" evidence="7">
    <location>
        <begin position="954"/>
        <end position="988"/>
    </location>
</feature>
<dbReference type="PROSITE" id="PS50088">
    <property type="entry name" value="ANK_REPEAT"/>
    <property type="match status" value="3"/>
</dbReference>
<evidence type="ECO:0000256" key="9">
    <source>
        <dbReference type="SAM" id="Phobius"/>
    </source>
</evidence>
<dbReference type="SUPFAM" id="SSF48403">
    <property type="entry name" value="Ankyrin repeat"/>
    <property type="match status" value="1"/>
</dbReference>
<dbReference type="GO" id="GO:0006869">
    <property type="term" value="P:lipid transport"/>
    <property type="evidence" value="ECO:0007669"/>
    <property type="project" value="UniProtKB-KW"/>
</dbReference>
<organism evidence="11 12">
    <name type="scientific">Potamilus streckersoni</name>
    <dbReference type="NCBI Taxonomy" id="2493646"/>
    <lineage>
        <taxon>Eukaryota</taxon>
        <taxon>Metazoa</taxon>
        <taxon>Spiralia</taxon>
        <taxon>Lophotrochozoa</taxon>
        <taxon>Mollusca</taxon>
        <taxon>Bivalvia</taxon>
        <taxon>Autobranchia</taxon>
        <taxon>Heteroconchia</taxon>
        <taxon>Palaeoheterodonta</taxon>
        <taxon>Unionida</taxon>
        <taxon>Unionoidea</taxon>
        <taxon>Unionidae</taxon>
        <taxon>Ambleminae</taxon>
        <taxon>Lampsilini</taxon>
        <taxon>Potamilus</taxon>
    </lineage>
</organism>
<feature type="compositionally biased region" description="Basic and acidic residues" evidence="8">
    <location>
        <begin position="869"/>
        <end position="884"/>
    </location>
</feature>
<dbReference type="Gene3D" id="2.40.160.120">
    <property type="match status" value="1"/>
</dbReference>
<dbReference type="Pfam" id="PF12796">
    <property type="entry name" value="Ank_2"/>
    <property type="match status" value="1"/>
</dbReference>
<dbReference type="InterPro" id="IPR002110">
    <property type="entry name" value="Ankyrin_rpt"/>
</dbReference>
<dbReference type="GO" id="GO:0097038">
    <property type="term" value="C:perinuclear endoplasmic reticulum"/>
    <property type="evidence" value="ECO:0007669"/>
    <property type="project" value="TreeGrafter"/>
</dbReference>
<name>A0AAE0VGE3_9BIVA</name>
<feature type="domain" description="PH" evidence="10">
    <location>
        <begin position="301"/>
        <end position="403"/>
    </location>
</feature>
<evidence type="ECO:0000256" key="7">
    <source>
        <dbReference type="SAM" id="Coils"/>
    </source>
</evidence>
<keyword evidence="9" id="KW-0812">Transmembrane</keyword>
<evidence type="ECO:0000259" key="10">
    <source>
        <dbReference type="PROSITE" id="PS50003"/>
    </source>
</evidence>
<feature type="region of interest" description="Disordered" evidence="8">
    <location>
        <begin position="865"/>
        <end position="888"/>
    </location>
</feature>
<keyword evidence="1 6" id="KW-0813">Transport</keyword>
<protein>
    <recommendedName>
        <fullName evidence="6">Oxysterol-binding protein</fullName>
    </recommendedName>
</protein>
<comment type="similarity">
    <text evidence="5">Belongs to the OSBP family.</text>
</comment>
<comment type="caution">
    <text evidence="11">The sequence shown here is derived from an EMBL/GenBank/DDBJ whole genome shotgun (WGS) entry which is preliminary data.</text>
</comment>